<organism evidence="3 4">
    <name type="scientific">Polarella glacialis</name>
    <name type="common">Dinoflagellate</name>
    <dbReference type="NCBI Taxonomy" id="89957"/>
    <lineage>
        <taxon>Eukaryota</taxon>
        <taxon>Sar</taxon>
        <taxon>Alveolata</taxon>
        <taxon>Dinophyceae</taxon>
        <taxon>Suessiales</taxon>
        <taxon>Suessiaceae</taxon>
        <taxon>Polarella</taxon>
    </lineage>
</organism>
<gene>
    <name evidence="3" type="ORF">PGLA2088_LOCUS5288</name>
</gene>
<keyword evidence="2" id="KW-1133">Transmembrane helix</keyword>
<feature type="transmembrane region" description="Helical" evidence="2">
    <location>
        <begin position="31"/>
        <end position="52"/>
    </location>
</feature>
<dbReference type="EMBL" id="CAJNNW010004994">
    <property type="protein sequence ID" value="CAE8646980.1"/>
    <property type="molecule type" value="Genomic_DNA"/>
</dbReference>
<sequence>MVAGVAACLWKALQGPSVSSADGCAPIALAALLGAVGEAAVNAALLGFAEGWTMLLKARPLRWSASRQRWPPKRQEAVRQRRSTFEEAAAEPEEFA</sequence>
<dbReference type="AlphaFoldDB" id="A0A813IAU8"/>
<evidence type="ECO:0000313" key="3">
    <source>
        <dbReference type="EMBL" id="CAE8646980.1"/>
    </source>
</evidence>
<evidence type="ECO:0000256" key="1">
    <source>
        <dbReference type="SAM" id="MobiDB-lite"/>
    </source>
</evidence>
<evidence type="ECO:0000256" key="2">
    <source>
        <dbReference type="SAM" id="Phobius"/>
    </source>
</evidence>
<feature type="region of interest" description="Disordered" evidence="1">
    <location>
        <begin position="66"/>
        <end position="96"/>
    </location>
</feature>
<evidence type="ECO:0000313" key="4">
    <source>
        <dbReference type="Proteomes" id="UP000626109"/>
    </source>
</evidence>
<comment type="caution">
    <text evidence="3">The sequence shown here is derived from an EMBL/GenBank/DDBJ whole genome shotgun (WGS) entry which is preliminary data.</text>
</comment>
<keyword evidence="2" id="KW-0812">Transmembrane</keyword>
<accession>A0A813IAU8</accession>
<reference evidence="3" key="1">
    <citation type="submission" date="2021-02" db="EMBL/GenBank/DDBJ databases">
        <authorList>
            <person name="Dougan E. K."/>
            <person name="Rhodes N."/>
            <person name="Thang M."/>
            <person name="Chan C."/>
        </authorList>
    </citation>
    <scope>NUCLEOTIDE SEQUENCE</scope>
</reference>
<name>A0A813IAU8_POLGL</name>
<protein>
    <submittedName>
        <fullName evidence="3">Uncharacterized protein</fullName>
    </submittedName>
</protein>
<proteinExistence type="predicted"/>
<feature type="compositionally biased region" description="Basic and acidic residues" evidence="1">
    <location>
        <begin position="73"/>
        <end position="85"/>
    </location>
</feature>
<dbReference type="Proteomes" id="UP000626109">
    <property type="component" value="Unassembled WGS sequence"/>
</dbReference>
<keyword evidence="2" id="KW-0472">Membrane</keyword>